<keyword evidence="2" id="KW-1185">Reference proteome</keyword>
<reference evidence="1" key="1">
    <citation type="submission" date="2021-12" db="EMBL/GenBank/DDBJ databases">
        <title>Convergent genome expansion in fungi linked to evolution of root-endophyte symbiosis.</title>
        <authorList>
            <consortium name="DOE Joint Genome Institute"/>
            <person name="Ke Y.-H."/>
            <person name="Bonito G."/>
            <person name="Liao H.-L."/>
            <person name="Looney B."/>
            <person name="Rojas-Flechas A."/>
            <person name="Nash J."/>
            <person name="Hameed K."/>
            <person name="Schadt C."/>
            <person name="Martin F."/>
            <person name="Crous P.W."/>
            <person name="Miettinen O."/>
            <person name="Magnuson J.K."/>
            <person name="Labbe J."/>
            <person name="Jacobson D."/>
            <person name="Doktycz M.J."/>
            <person name="Veneault-Fourrey C."/>
            <person name="Kuo A."/>
            <person name="Mondo S."/>
            <person name="Calhoun S."/>
            <person name="Riley R."/>
            <person name="Ohm R."/>
            <person name="LaButti K."/>
            <person name="Andreopoulos B."/>
            <person name="Pangilinan J."/>
            <person name="Nolan M."/>
            <person name="Tritt A."/>
            <person name="Clum A."/>
            <person name="Lipzen A."/>
            <person name="Daum C."/>
            <person name="Barry K."/>
            <person name="Grigoriev I.V."/>
            <person name="Vilgalys R."/>
        </authorList>
    </citation>
    <scope>NUCLEOTIDE SEQUENCE</scope>
    <source>
        <strain evidence="1">PMI_201</strain>
    </source>
</reference>
<organism evidence="1 2">
    <name type="scientific">Talaromyces proteolyticus</name>
    <dbReference type="NCBI Taxonomy" id="1131652"/>
    <lineage>
        <taxon>Eukaryota</taxon>
        <taxon>Fungi</taxon>
        <taxon>Dikarya</taxon>
        <taxon>Ascomycota</taxon>
        <taxon>Pezizomycotina</taxon>
        <taxon>Eurotiomycetes</taxon>
        <taxon>Eurotiomycetidae</taxon>
        <taxon>Eurotiales</taxon>
        <taxon>Trichocomaceae</taxon>
        <taxon>Talaromyces</taxon>
        <taxon>Talaromyces sect. Bacilispori</taxon>
    </lineage>
</organism>
<dbReference type="Proteomes" id="UP001201262">
    <property type="component" value="Unassembled WGS sequence"/>
</dbReference>
<gene>
    <name evidence="1" type="ORF">BGW36DRAFT_424357</name>
</gene>
<comment type="caution">
    <text evidence="1">The sequence shown here is derived from an EMBL/GenBank/DDBJ whole genome shotgun (WGS) entry which is preliminary data.</text>
</comment>
<evidence type="ECO:0000313" key="2">
    <source>
        <dbReference type="Proteomes" id="UP001201262"/>
    </source>
</evidence>
<protein>
    <submittedName>
        <fullName evidence="1">Uncharacterized protein</fullName>
    </submittedName>
</protein>
<dbReference type="RefSeq" id="XP_046075443.1">
    <property type="nucleotide sequence ID" value="XM_046219950.1"/>
</dbReference>
<dbReference type="AlphaFoldDB" id="A0AAD4Q3V8"/>
<sequence>MEEALKRKAPWNSLPAMLSQSHVTSSSLHRDSSCASDDVSDISMATTITTLTNISSTLPELGIPIPLTPKQYLQFQSPIDHEFDGYESGYESDDSELESAQHVEFSDPVRQYLDGQYQDDDDIFGFEIYPNIPMDEEISLYDHCESGFDLDNESEGMGSYVEDLNLDESQVSFETSVHFDTNVSYIETPEIPDDVEDQAEMTMHELMLLARNDRHQTDSDLNDNDDEEDDMDSDTAIANLIIRQVLKDYSRDMIEVDKQIFVAFINGIHGATRQKYQTYLHDRVQGFREGRLQSPFFESDTEPSTGFFLDEALKHVIGMFRNVVLREEFEELARLAGSRKDQESLPISAEQQPADFLKRVEQILSERLLDGNAAVGEDELSFFADGVVYALERPKIYTYEVAATS</sequence>
<dbReference type="GeneID" id="70250237"/>
<dbReference type="EMBL" id="JAJTJA010000003">
    <property type="protein sequence ID" value="KAH8702067.1"/>
    <property type="molecule type" value="Genomic_DNA"/>
</dbReference>
<evidence type="ECO:0000313" key="1">
    <source>
        <dbReference type="EMBL" id="KAH8702067.1"/>
    </source>
</evidence>
<accession>A0AAD4Q3V8</accession>
<name>A0AAD4Q3V8_9EURO</name>
<proteinExistence type="predicted"/>